<comment type="similarity">
    <text evidence="1">Belongs to the 'phage' integrase family.</text>
</comment>
<dbReference type="RefSeq" id="WP_189126050.1">
    <property type="nucleotide sequence ID" value="NZ_BMNH01000013.1"/>
</dbReference>
<evidence type="ECO:0000259" key="5">
    <source>
        <dbReference type="PROSITE" id="PS51898"/>
    </source>
</evidence>
<dbReference type="PANTHER" id="PTHR30349:SF41">
    <property type="entry name" value="INTEGRASE_RECOMBINASE PROTEIN MJ0367-RELATED"/>
    <property type="match status" value="1"/>
</dbReference>
<evidence type="ECO:0000256" key="4">
    <source>
        <dbReference type="SAM" id="MobiDB-lite"/>
    </source>
</evidence>
<reference evidence="6" key="2">
    <citation type="submission" date="2020-09" db="EMBL/GenBank/DDBJ databases">
        <authorList>
            <person name="Sun Q."/>
            <person name="Zhou Y."/>
        </authorList>
    </citation>
    <scope>NUCLEOTIDE SEQUENCE</scope>
    <source>
        <strain evidence="6">CGMCC 4.7368</strain>
    </source>
</reference>
<keyword evidence="3" id="KW-0233">DNA recombination</keyword>
<dbReference type="InterPro" id="IPR010998">
    <property type="entry name" value="Integrase_recombinase_N"/>
</dbReference>
<dbReference type="GO" id="GO:0015074">
    <property type="term" value="P:DNA integration"/>
    <property type="evidence" value="ECO:0007669"/>
    <property type="project" value="UniProtKB-KW"/>
</dbReference>
<dbReference type="PANTHER" id="PTHR30349">
    <property type="entry name" value="PHAGE INTEGRASE-RELATED"/>
    <property type="match status" value="1"/>
</dbReference>
<keyword evidence="7" id="KW-1185">Reference proteome</keyword>
<gene>
    <name evidence="6" type="ORF">GCM10012289_44300</name>
</gene>
<reference evidence="6" key="1">
    <citation type="journal article" date="2014" name="Int. J. Syst. Evol. Microbiol.">
        <title>Complete genome sequence of Corynebacterium casei LMG S-19264T (=DSM 44701T), isolated from a smear-ripened cheese.</title>
        <authorList>
            <consortium name="US DOE Joint Genome Institute (JGI-PGF)"/>
            <person name="Walter F."/>
            <person name="Albersmeier A."/>
            <person name="Kalinowski J."/>
            <person name="Ruckert C."/>
        </authorList>
    </citation>
    <scope>NUCLEOTIDE SEQUENCE</scope>
    <source>
        <strain evidence="6">CGMCC 4.7368</strain>
    </source>
</reference>
<dbReference type="SUPFAM" id="SSF56349">
    <property type="entry name" value="DNA breaking-rejoining enzymes"/>
    <property type="match status" value="2"/>
</dbReference>
<dbReference type="InterPro" id="IPR050090">
    <property type="entry name" value="Tyrosine_recombinase_XerCD"/>
</dbReference>
<evidence type="ECO:0000256" key="3">
    <source>
        <dbReference type="ARBA" id="ARBA00023172"/>
    </source>
</evidence>
<sequence length="553" mass="61714">MSHTLTGNGYKRCKCRENGRELGAKCPKLRRKGGTWNPHHGTWHGKEELPAGPDGKRVYLRLGGFRSETELSAFYQQAGRLLDIPDPGPEGHEARMEILEVIKEAHQKHTPLPAHEELHRKYRTGQPLQAMTFGEYWQQWKERRERLKDIRESTLLGYVSHYETHIREVLEKVRMDKVFVPTVERVFTRIDEKNTALLAARTSDDPAVRASVRGKRITGPVTKQRVRATIRTVLASAEREHVVSFNAAALVKLDPGRKAKGVIWTGARVKAFDAGYEERLATERAAKFRPKKRLERFKIWLATPRPSPVMVWTPAQLGAFLDHATTDRLYALYHLIAFRGLRRGEACGARWVDCELDEGTLAVSTQLTNVGKKVREGAPKTEASDAIIALDRGTLRILLAHRERQLQERAAFGASWIDTGRMFTWEDGSELKPDWVSEHFERLAFAAGLPPIRLHDLRHGAATLSLAAGNDMKTTSSMLRHSSQSITSDIYTSVLPEIAHAAAEASAALVPRRAVAEEVSATGGLPSVSQAAPARPEASHGSSDTMDDLGIQK</sequence>
<evidence type="ECO:0000256" key="2">
    <source>
        <dbReference type="ARBA" id="ARBA00023125"/>
    </source>
</evidence>
<dbReference type="InterPro" id="IPR002104">
    <property type="entry name" value="Integrase_catalytic"/>
</dbReference>
<proteinExistence type="inferred from homology"/>
<dbReference type="EMBL" id="BMNH01000013">
    <property type="protein sequence ID" value="GGO73581.1"/>
    <property type="molecule type" value="Genomic_DNA"/>
</dbReference>
<dbReference type="InterPro" id="IPR013762">
    <property type="entry name" value="Integrase-like_cat_sf"/>
</dbReference>
<dbReference type="Gene3D" id="1.10.443.10">
    <property type="entry name" value="Intergrase catalytic core"/>
    <property type="match status" value="1"/>
</dbReference>
<dbReference type="Proteomes" id="UP000646523">
    <property type="component" value="Unassembled WGS sequence"/>
</dbReference>
<dbReference type="CDD" id="cd01189">
    <property type="entry name" value="INT_ICEBs1_C_like"/>
    <property type="match status" value="1"/>
</dbReference>
<dbReference type="GO" id="GO:0003677">
    <property type="term" value="F:DNA binding"/>
    <property type="evidence" value="ECO:0007669"/>
    <property type="project" value="UniProtKB-KW"/>
</dbReference>
<evidence type="ECO:0000313" key="7">
    <source>
        <dbReference type="Proteomes" id="UP000646523"/>
    </source>
</evidence>
<dbReference type="Gene3D" id="1.10.150.130">
    <property type="match status" value="1"/>
</dbReference>
<accession>A0A917Z2V2</accession>
<dbReference type="PROSITE" id="PS51898">
    <property type="entry name" value="TYR_RECOMBINASE"/>
    <property type="match status" value="1"/>
</dbReference>
<dbReference type="Pfam" id="PF00589">
    <property type="entry name" value="Phage_integrase"/>
    <property type="match status" value="1"/>
</dbReference>
<feature type="region of interest" description="Disordered" evidence="4">
    <location>
        <begin position="519"/>
        <end position="553"/>
    </location>
</feature>
<dbReference type="GO" id="GO:0006310">
    <property type="term" value="P:DNA recombination"/>
    <property type="evidence" value="ECO:0007669"/>
    <property type="project" value="UniProtKB-KW"/>
</dbReference>
<organism evidence="6 7">
    <name type="scientific">Nonomuraea cavernae</name>
    <dbReference type="NCBI Taxonomy" id="2045107"/>
    <lineage>
        <taxon>Bacteria</taxon>
        <taxon>Bacillati</taxon>
        <taxon>Actinomycetota</taxon>
        <taxon>Actinomycetes</taxon>
        <taxon>Streptosporangiales</taxon>
        <taxon>Streptosporangiaceae</taxon>
        <taxon>Nonomuraea</taxon>
    </lineage>
</organism>
<feature type="domain" description="Tyr recombinase" evidence="5">
    <location>
        <begin position="307"/>
        <end position="504"/>
    </location>
</feature>
<name>A0A917Z2V2_9ACTN</name>
<evidence type="ECO:0000313" key="6">
    <source>
        <dbReference type="EMBL" id="GGO73581.1"/>
    </source>
</evidence>
<comment type="caution">
    <text evidence="6">The sequence shown here is derived from an EMBL/GenBank/DDBJ whole genome shotgun (WGS) entry which is preliminary data.</text>
</comment>
<dbReference type="AlphaFoldDB" id="A0A917Z2V2"/>
<keyword evidence="2" id="KW-0238">DNA-binding</keyword>
<dbReference type="InterPro" id="IPR011010">
    <property type="entry name" value="DNA_brk_join_enz"/>
</dbReference>
<evidence type="ECO:0000256" key="1">
    <source>
        <dbReference type="ARBA" id="ARBA00008857"/>
    </source>
</evidence>
<protein>
    <submittedName>
        <fullName evidence="6">Site-specific integrase</fullName>
    </submittedName>
</protein>